<protein>
    <recommendedName>
        <fullName evidence="11">Palmitoyltransferase PFA4</fullName>
        <ecNumber evidence="11">2.3.1.225</ecNumber>
    </recommendedName>
    <alternativeName>
        <fullName evidence="11">Protein S-acyltransferase</fullName>
        <shortName evidence="11">PAT</shortName>
    </alternativeName>
    <alternativeName>
        <fullName evidence="11">Protein fatty acyltransferase 4</fullName>
    </alternativeName>
</protein>
<keyword evidence="6 11" id="KW-0472">Membrane</keyword>
<keyword evidence="2 11" id="KW-0808">Transferase</keyword>
<keyword evidence="8 11" id="KW-0449">Lipoprotein</keyword>
<evidence type="ECO:0000256" key="2">
    <source>
        <dbReference type="ARBA" id="ARBA00022679"/>
    </source>
</evidence>
<feature type="active site" description="S-palmitoyl cysteine intermediate" evidence="11">
    <location>
        <position position="119"/>
    </location>
</feature>
<feature type="transmembrane region" description="Helical" evidence="11 12">
    <location>
        <begin position="133"/>
        <end position="153"/>
    </location>
</feature>
<name>A0AAE0U7S6_9PEZI</name>
<evidence type="ECO:0000313" key="15">
    <source>
        <dbReference type="EMBL" id="KAK3393730.1"/>
    </source>
</evidence>
<comment type="domain">
    <text evidence="11 12">The DHHC domain is required for palmitoyltransferase activity.</text>
</comment>
<feature type="region of interest" description="Disordered" evidence="13">
    <location>
        <begin position="358"/>
        <end position="389"/>
    </location>
</feature>
<comment type="catalytic activity">
    <reaction evidence="10 11 12">
        <text>L-cysteinyl-[protein] + hexadecanoyl-CoA = S-hexadecanoyl-L-cysteinyl-[protein] + CoA</text>
        <dbReference type="Rhea" id="RHEA:36683"/>
        <dbReference type="Rhea" id="RHEA-COMP:10131"/>
        <dbReference type="Rhea" id="RHEA-COMP:11032"/>
        <dbReference type="ChEBI" id="CHEBI:29950"/>
        <dbReference type="ChEBI" id="CHEBI:57287"/>
        <dbReference type="ChEBI" id="CHEBI:57379"/>
        <dbReference type="ChEBI" id="CHEBI:74151"/>
        <dbReference type="EC" id="2.3.1.225"/>
    </reaction>
</comment>
<sequence length="434" mass="49631">MTSSVKTGPTTKGLQRFAIPFVCVLIGFLGYYSQYLFYTSLDLAPGPLTTQQAAIFNILLACLWWTYYKACTVSPGCYPSTTTPPPYARHCKKCDAPKPPRAHHCRHCGRCIPKMDHHCPWTGNCVSLQTFPYFIRFLLYTNLSLWVLGYHIYERLANIWAERHLPAYLGPTLPHLITLTVMSMVCLGTALALFLLLFTTARGWVLNATMIEEWEMERHEAVLSRDEDKYWNNDAHLKMEKVEFPYDIGLFANLAQGMGTRNVLAWFSPLAGGPTINPTGKGTGWEWEENGFNERVGMWPPIDPEKQRRAAKTWPGAAIKASAREYEMTPAETKAAFMKRQQADFRQRSGIMAELEEVEDDHQQFTEEEDDDDSAYEDQGVPLWTNSSDNTLWDFGVDEDLEEPPIPLQEEDEDDVPLAELIRRRRVLTKELDE</sequence>
<comment type="similarity">
    <text evidence="11">Belongs to the DHHC palmitoyltransferase family. PFA4 subfamily.</text>
</comment>
<evidence type="ECO:0000256" key="1">
    <source>
        <dbReference type="ARBA" id="ARBA00004141"/>
    </source>
</evidence>
<dbReference type="InterPro" id="IPR033682">
    <property type="entry name" value="PFA4"/>
</dbReference>
<dbReference type="Pfam" id="PF01529">
    <property type="entry name" value="DHHC"/>
    <property type="match status" value="1"/>
</dbReference>
<evidence type="ECO:0000256" key="5">
    <source>
        <dbReference type="ARBA" id="ARBA00022989"/>
    </source>
</evidence>
<dbReference type="EC" id="2.3.1.225" evidence="11"/>
<evidence type="ECO:0000256" key="6">
    <source>
        <dbReference type="ARBA" id="ARBA00023136"/>
    </source>
</evidence>
<evidence type="ECO:0000313" key="16">
    <source>
        <dbReference type="Proteomes" id="UP001285441"/>
    </source>
</evidence>
<dbReference type="AlphaFoldDB" id="A0AAE0U7S6"/>
<keyword evidence="4 11" id="KW-0256">Endoplasmic reticulum</keyword>
<proteinExistence type="inferred from homology"/>
<dbReference type="InterPro" id="IPR039859">
    <property type="entry name" value="PFA4/ZDH16/20/ERF2-like"/>
</dbReference>
<organism evidence="15 16">
    <name type="scientific">Podospora didyma</name>
    <dbReference type="NCBI Taxonomy" id="330526"/>
    <lineage>
        <taxon>Eukaryota</taxon>
        <taxon>Fungi</taxon>
        <taxon>Dikarya</taxon>
        <taxon>Ascomycota</taxon>
        <taxon>Pezizomycotina</taxon>
        <taxon>Sordariomycetes</taxon>
        <taxon>Sordariomycetidae</taxon>
        <taxon>Sordariales</taxon>
        <taxon>Podosporaceae</taxon>
        <taxon>Podospora</taxon>
    </lineage>
</organism>
<keyword evidence="9 11" id="KW-0012">Acyltransferase</keyword>
<keyword evidence="5 11" id="KW-1133">Transmembrane helix</keyword>
<keyword evidence="7 11" id="KW-0564">Palmitate</keyword>
<evidence type="ECO:0000256" key="3">
    <source>
        <dbReference type="ARBA" id="ARBA00022692"/>
    </source>
</evidence>
<dbReference type="EMBL" id="JAULSW010000001">
    <property type="protein sequence ID" value="KAK3393730.1"/>
    <property type="molecule type" value="Genomic_DNA"/>
</dbReference>
<evidence type="ECO:0000256" key="13">
    <source>
        <dbReference type="SAM" id="MobiDB-lite"/>
    </source>
</evidence>
<dbReference type="PROSITE" id="PS50216">
    <property type="entry name" value="DHHC"/>
    <property type="match status" value="1"/>
</dbReference>
<reference evidence="15" key="1">
    <citation type="journal article" date="2023" name="Mol. Phylogenet. Evol.">
        <title>Genome-scale phylogeny and comparative genomics of the fungal order Sordariales.</title>
        <authorList>
            <person name="Hensen N."/>
            <person name="Bonometti L."/>
            <person name="Westerberg I."/>
            <person name="Brannstrom I.O."/>
            <person name="Guillou S."/>
            <person name="Cros-Aarteil S."/>
            <person name="Calhoun S."/>
            <person name="Haridas S."/>
            <person name="Kuo A."/>
            <person name="Mondo S."/>
            <person name="Pangilinan J."/>
            <person name="Riley R."/>
            <person name="LaButti K."/>
            <person name="Andreopoulos B."/>
            <person name="Lipzen A."/>
            <person name="Chen C."/>
            <person name="Yan M."/>
            <person name="Daum C."/>
            <person name="Ng V."/>
            <person name="Clum A."/>
            <person name="Steindorff A."/>
            <person name="Ohm R.A."/>
            <person name="Martin F."/>
            <person name="Silar P."/>
            <person name="Natvig D.O."/>
            <person name="Lalanne C."/>
            <person name="Gautier V."/>
            <person name="Ament-Velasquez S.L."/>
            <person name="Kruys A."/>
            <person name="Hutchinson M.I."/>
            <person name="Powell A.J."/>
            <person name="Barry K."/>
            <person name="Miller A.N."/>
            <person name="Grigoriev I.V."/>
            <person name="Debuchy R."/>
            <person name="Gladieux P."/>
            <person name="Hiltunen Thoren M."/>
            <person name="Johannesson H."/>
        </authorList>
    </citation>
    <scope>NUCLEOTIDE SEQUENCE</scope>
    <source>
        <strain evidence="15">CBS 232.78</strain>
    </source>
</reference>
<evidence type="ECO:0000256" key="10">
    <source>
        <dbReference type="ARBA" id="ARBA00048048"/>
    </source>
</evidence>
<comment type="function">
    <text evidence="11">Mediates the reversible addition of palmitate to target proteins, thereby regulating their membrane association and biological function.</text>
</comment>
<feature type="transmembrane region" description="Helical" evidence="11 12">
    <location>
        <begin position="17"/>
        <end position="38"/>
    </location>
</feature>
<feature type="transmembrane region" description="Helical" evidence="11 12">
    <location>
        <begin position="50"/>
        <end position="68"/>
    </location>
</feature>
<evidence type="ECO:0000256" key="11">
    <source>
        <dbReference type="HAMAP-Rule" id="MF_03199"/>
    </source>
</evidence>
<comment type="subcellular location">
    <subcellularLocation>
        <location evidence="11">Endoplasmic reticulum membrane</location>
        <topology evidence="11">Multi-pass membrane protein</topology>
    </subcellularLocation>
    <subcellularLocation>
        <location evidence="1">Membrane</location>
        <topology evidence="1">Multi-pass membrane protein</topology>
    </subcellularLocation>
</comment>
<dbReference type="GO" id="GO:0005789">
    <property type="term" value="C:endoplasmic reticulum membrane"/>
    <property type="evidence" value="ECO:0007669"/>
    <property type="project" value="UniProtKB-SubCell"/>
</dbReference>
<evidence type="ECO:0000256" key="8">
    <source>
        <dbReference type="ARBA" id="ARBA00023288"/>
    </source>
</evidence>
<accession>A0AAE0U7S6</accession>
<evidence type="ECO:0000259" key="14">
    <source>
        <dbReference type="Pfam" id="PF01529"/>
    </source>
</evidence>
<keyword evidence="16" id="KW-1185">Reference proteome</keyword>
<feature type="transmembrane region" description="Helical" evidence="11 12">
    <location>
        <begin position="173"/>
        <end position="198"/>
    </location>
</feature>
<dbReference type="GO" id="GO:0019706">
    <property type="term" value="F:protein-cysteine S-palmitoyltransferase activity"/>
    <property type="evidence" value="ECO:0007669"/>
    <property type="project" value="UniProtKB-UniRule"/>
</dbReference>
<keyword evidence="3 11" id="KW-0812">Transmembrane</keyword>
<dbReference type="PANTHER" id="PTHR12246">
    <property type="entry name" value="PALMITOYLTRANSFERASE ZDHHC16"/>
    <property type="match status" value="1"/>
</dbReference>
<dbReference type="HAMAP" id="MF_03199">
    <property type="entry name" value="DHHC_PAT_PFA4"/>
    <property type="match status" value="1"/>
</dbReference>
<feature type="domain" description="Palmitoyltransferase DHHC" evidence="14">
    <location>
        <begin position="88"/>
        <end position="215"/>
    </location>
</feature>
<reference evidence="15" key="2">
    <citation type="submission" date="2023-06" db="EMBL/GenBank/DDBJ databases">
        <authorList>
            <consortium name="Lawrence Berkeley National Laboratory"/>
            <person name="Haridas S."/>
            <person name="Hensen N."/>
            <person name="Bonometti L."/>
            <person name="Westerberg I."/>
            <person name="Brannstrom I.O."/>
            <person name="Guillou S."/>
            <person name="Cros-Aarteil S."/>
            <person name="Calhoun S."/>
            <person name="Kuo A."/>
            <person name="Mondo S."/>
            <person name="Pangilinan J."/>
            <person name="Riley R."/>
            <person name="LaButti K."/>
            <person name="Andreopoulos B."/>
            <person name="Lipzen A."/>
            <person name="Chen C."/>
            <person name="Yanf M."/>
            <person name="Daum C."/>
            <person name="Ng V."/>
            <person name="Clum A."/>
            <person name="Steindorff A."/>
            <person name="Ohm R."/>
            <person name="Martin F."/>
            <person name="Silar P."/>
            <person name="Natvig D."/>
            <person name="Lalanne C."/>
            <person name="Gautier V."/>
            <person name="Ament-velasquez S.L."/>
            <person name="Kruys A."/>
            <person name="Hutchinson M.I."/>
            <person name="Powell A.J."/>
            <person name="Barry K."/>
            <person name="Miller A.N."/>
            <person name="Grigoriev I.V."/>
            <person name="Debuchy R."/>
            <person name="Gladieux P."/>
            <person name="Thoren M.H."/>
            <person name="Johannesson H."/>
        </authorList>
    </citation>
    <scope>NUCLEOTIDE SEQUENCE</scope>
    <source>
        <strain evidence="15">CBS 232.78</strain>
    </source>
</reference>
<evidence type="ECO:0000256" key="7">
    <source>
        <dbReference type="ARBA" id="ARBA00023139"/>
    </source>
</evidence>
<evidence type="ECO:0000256" key="9">
    <source>
        <dbReference type="ARBA" id="ARBA00023315"/>
    </source>
</evidence>
<evidence type="ECO:0000256" key="4">
    <source>
        <dbReference type="ARBA" id="ARBA00022824"/>
    </source>
</evidence>
<feature type="compositionally biased region" description="Acidic residues" evidence="13">
    <location>
        <begin position="358"/>
        <end position="376"/>
    </location>
</feature>
<gene>
    <name evidence="11" type="primary">PFA4</name>
    <name evidence="15" type="ORF">B0H63DRAFT_505572</name>
</gene>
<evidence type="ECO:0000256" key="12">
    <source>
        <dbReference type="RuleBase" id="RU079119"/>
    </source>
</evidence>
<comment type="caution">
    <text evidence="15">The sequence shown here is derived from an EMBL/GenBank/DDBJ whole genome shotgun (WGS) entry which is preliminary data.</text>
</comment>
<dbReference type="Proteomes" id="UP001285441">
    <property type="component" value="Unassembled WGS sequence"/>
</dbReference>
<dbReference type="InterPro" id="IPR001594">
    <property type="entry name" value="Palmitoyltrfase_DHHC"/>
</dbReference>